<sequence>MASKPMRWMVGSGLALAAIALVLPWASGGRVPVGVAAVLLLSASMIAVLGLLYRRAEACDVAPAALGRRYTRELMLGMGTYVVVVLLSVWLLRRVDDVALRAVIALLPVPPVAYAVRAMVRYIRGADELQRRIELEALSIATAFVSLLYMAGGFLQSARVIDLSASAAMIWVLPLVCFCYGVCKAFVARRYQ</sequence>
<feature type="transmembrane region" description="Helical" evidence="1">
    <location>
        <begin position="98"/>
        <end position="116"/>
    </location>
</feature>
<feature type="transmembrane region" description="Helical" evidence="1">
    <location>
        <begin position="137"/>
        <end position="156"/>
    </location>
</feature>
<evidence type="ECO:0000313" key="2">
    <source>
        <dbReference type="EMBL" id="TDK23062.1"/>
    </source>
</evidence>
<keyword evidence="1" id="KW-1133">Transmembrane helix</keyword>
<dbReference type="OrthoDB" id="5956355at2"/>
<feature type="transmembrane region" description="Helical" evidence="1">
    <location>
        <begin position="168"/>
        <end position="187"/>
    </location>
</feature>
<dbReference type="Proteomes" id="UP000294796">
    <property type="component" value="Unassembled WGS sequence"/>
</dbReference>
<organism evidence="2 3">
    <name type="scientific">Luteimonas aestuarii</name>
    <dbReference type="NCBI Taxonomy" id="453837"/>
    <lineage>
        <taxon>Bacteria</taxon>
        <taxon>Pseudomonadati</taxon>
        <taxon>Pseudomonadota</taxon>
        <taxon>Gammaproteobacteria</taxon>
        <taxon>Lysobacterales</taxon>
        <taxon>Lysobacteraceae</taxon>
        <taxon>Luteimonas</taxon>
    </lineage>
</organism>
<dbReference type="RefSeq" id="WP_133322304.1">
    <property type="nucleotide sequence ID" value="NZ_SMTF01000010.1"/>
</dbReference>
<name>A0A4R5TT79_9GAMM</name>
<dbReference type="EMBL" id="SMTF01000010">
    <property type="protein sequence ID" value="TDK23062.1"/>
    <property type="molecule type" value="Genomic_DNA"/>
</dbReference>
<evidence type="ECO:0000256" key="1">
    <source>
        <dbReference type="SAM" id="Phobius"/>
    </source>
</evidence>
<keyword evidence="3" id="KW-1185">Reference proteome</keyword>
<gene>
    <name evidence="2" type="ORF">E2F46_11860</name>
</gene>
<feature type="transmembrane region" description="Helical" evidence="1">
    <location>
        <begin position="74"/>
        <end position="92"/>
    </location>
</feature>
<feature type="transmembrane region" description="Helical" evidence="1">
    <location>
        <begin position="36"/>
        <end position="53"/>
    </location>
</feature>
<evidence type="ECO:0000313" key="3">
    <source>
        <dbReference type="Proteomes" id="UP000294796"/>
    </source>
</evidence>
<reference evidence="2 3" key="1">
    <citation type="submission" date="2019-03" db="EMBL/GenBank/DDBJ databases">
        <title>Luteimonas zhaokaii sp.nov., isolated from the rectal contents of Plateau pika in Yushu, Qinghai Province, China.</title>
        <authorList>
            <person name="Zhang G."/>
        </authorList>
    </citation>
    <scope>NUCLEOTIDE SEQUENCE [LARGE SCALE GENOMIC DNA]</scope>
    <source>
        <strain evidence="2 3">B9</strain>
    </source>
</reference>
<proteinExistence type="predicted"/>
<protein>
    <submittedName>
        <fullName evidence="2">Uncharacterized protein</fullName>
    </submittedName>
</protein>
<keyword evidence="1" id="KW-0472">Membrane</keyword>
<accession>A0A4R5TT79</accession>
<comment type="caution">
    <text evidence="2">The sequence shown here is derived from an EMBL/GenBank/DDBJ whole genome shotgun (WGS) entry which is preliminary data.</text>
</comment>
<keyword evidence="1" id="KW-0812">Transmembrane</keyword>
<dbReference type="AlphaFoldDB" id="A0A4R5TT79"/>